<evidence type="ECO:0000313" key="2">
    <source>
        <dbReference type="Proteomes" id="UP001596162"/>
    </source>
</evidence>
<protein>
    <submittedName>
        <fullName evidence="1">Uncharacterized protein</fullName>
    </submittedName>
</protein>
<dbReference type="RefSeq" id="WP_376857939.1">
    <property type="nucleotide sequence ID" value="NZ_JBHSLA010000001.1"/>
</dbReference>
<dbReference type="EMBL" id="JBHSLA010000001">
    <property type="protein sequence ID" value="MFC5193759.1"/>
    <property type="molecule type" value="Genomic_DNA"/>
</dbReference>
<keyword evidence="2" id="KW-1185">Reference proteome</keyword>
<sequence>MRAHNLFCSEDCLEEIFVFKEEHQTVYNIIDKFCDVILDLDPQEITEKIKENPILNALFKRENAGLIGDKDKYKKLSNNEFENFLNDVLILDLEENIVENIREKFGILAFKLGGSFMTDQNHHFGYTIDNKAESLKCWSELFKYKPVKPINSAIIIDNFMWNDLNKYKDENNDNIYPILENLIPKTLEIPFHLLIVLQNKAGGLNKEKAKEIINKMSKKIIRKNGIEISIVTQTDTKTFHERLILTNYHYIYSHKGFVSFSNGKIKNETNGDRNWVFKDINNYVGQIRKHQHLNNALNVFKLIQSNTKNETSVIFNQGDVKSPILSNFN</sequence>
<organism evidence="1 2">
    <name type="scientific">Bizionia hallyeonensis</name>
    <dbReference type="NCBI Taxonomy" id="1123757"/>
    <lineage>
        <taxon>Bacteria</taxon>
        <taxon>Pseudomonadati</taxon>
        <taxon>Bacteroidota</taxon>
        <taxon>Flavobacteriia</taxon>
        <taxon>Flavobacteriales</taxon>
        <taxon>Flavobacteriaceae</taxon>
        <taxon>Bizionia</taxon>
    </lineage>
</organism>
<gene>
    <name evidence="1" type="ORF">ACFPH8_00320</name>
</gene>
<accession>A0ABW0C1H7</accession>
<dbReference type="Proteomes" id="UP001596162">
    <property type="component" value="Unassembled WGS sequence"/>
</dbReference>
<name>A0ABW0C1H7_9FLAO</name>
<reference evidence="2" key="1">
    <citation type="journal article" date="2019" name="Int. J. Syst. Evol. Microbiol.">
        <title>The Global Catalogue of Microorganisms (GCM) 10K type strain sequencing project: providing services to taxonomists for standard genome sequencing and annotation.</title>
        <authorList>
            <consortium name="The Broad Institute Genomics Platform"/>
            <consortium name="The Broad Institute Genome Sequencing Center for Infectious Disease"/>
            <person name="Wu L."/>
            <person name="Ma J."/>
        </authorList>
    </citation>
    <scope>NUCLEOTIDE SEQUENCE [LARGE SCALE GENOMIC DNA]</scope>
    <source>
        <strain evidence="2">JCM 17978</strain>
    </source>
</reference>
<proteinExistence type="predicted"/>
<evidence type="ECO:0000313" key="1">
    <source>
        <dbReference type="EMBL" id="MFC5193759.1"/>
    </source>
</evidence>
<comment type="caution">
    <text evidence="1">The sequence shown here is derived from an EMBL/GenBank/DDBJ whole genome shotgun (WGS) entry which is preliminary data.</text>
</comment>